<accession>A0A1B1YFJ2</accession>
<keyword evidence="2 5" id="KW-0812">Transmembrane</keyword>
<sequence>MKLKLFSYNVLDTPIHRLSGLTKLICFLLLTFAVMYSYDIRFILFVTVFSIVILKISKIKFSQIRLMIIYVVIFIAVNFVLTFLFAPEYGVEIYGTRHELLRISGRYNVTIEQLFYQITKVFKYGSVIPLGIIFLLTTNPSEFAASLNGVGVPYKVAYAVSLTLRYFPEIQRDYQNISQAQQARGLEMSKKAKFMTRFKNSLMIIVPLIFSTLERIEYISNAMDLRGFGKLKKRSWYSKKKLTVHDYIAILLAVVIFTASILISVFINGSRFYNPFI</sequence>
<proteinExistence type="predicted"/>
<evidence type="ECO:0000256" key="2">
    <source>
        <dbReference type="ARBA" id="ARBA00022692"/>
    </source>
</evidence>
<comment type="subcellular location">
    <subcellularLocation>
        <location evidence="1">Membrane</location>
        <topology evidence="1">Multi-pass membrane protein</topology>
    </subcellularLocation>
</comment>
<feature type="transmembrane region" description="Helical" evidence="5">
    <location>
        <begin position="20"/>
        <end position="36"/>
    </location>
</feature>
<feature type="transmembrane region" description="Helical" evidence="5">
    <location>
        <begin position="202"/>
        <end position="223"/>
    </location>
</feature>
<evidence type="ECO:0008006" key="8">
    <source>
        <dbReference type="Google" id="ProtNLM"/>
    </source>
</evidence>
<dbReference type="Proteomes" id="UP000092971">
    <property type="component" value="Chromosome"/>
</dbReference>
<organism evidence="6 7">
    <name type="scientific">Thermoclostridium stercorarium subsp. thermolacticum DSM 2910</name>
    <dbReference type="NCBI Taxonomy" id="1121336"/>
    <lineage>
        <taxon>Bacteria</taxon>
        <taxon>Bacillati</taxon>
        <taxon>Bacillota</taxon>
        <taxon>Clostridia</taxon>
        <taxon>Eubacteriales</taxon>
        <taxon>Oscillospiraceae</taxon>
        <taxon>Thermoclostridium</taxon>
    </lineage>
</organism>
<feature type="transmembrane region" description="Helical" evidence="5">
    <location>
        <begin position="244"/>
        <end position="267"/>
    </location>
</feature>
<dbReference type="Pfam" id="PF02361">
    <property type="entry name" value="CbiQ"/>
    <property type="match status" value="1"/>
</dbReference>
<evidence type="ECO:0000256" key="1">
    <source>
        <dbReference type="ARBA" id="ARBA00004141"/>
    </source>
</evidence>
<evidence type="ECO:0000313" key="7">
    <source>
        <dbReference type="Proteomes" id="UP000092971"/>
    </source>
</evidence>
<keyword evidence="3 5" id="KW-1133">Transmembrane helix</keyword>
<dbReference type="CDD" id="cd16914">
    <property type="entry name" value="EcfT"/>
    <property type="match status" value="1"/>
</dbReference>
<dbReference type="RefSeq" id="WP_054632637.1">
    <property type="nucleotide sequence ID" value="NZ_CP014672.1"/>
</dbReference>
<dbReference type="OrthoDB" id="8635523at2"/>
<dbReference type="PANTHER" id="PTHR33514">
    <property type="entry name" value="PROTEIN ABCI12, CHLOROPLASTIC"/>
    <property type="match status" value="1"/>
</dbReference>
<protein>
    <recommendedName>
        <fullName evidence="8">Energy-coupling factor transporter transmembrane protein EcfT</fullName>
    </recommendedName>
</protein>
<dbReference type="PANTHER" id="PTHR33514:SF1">
    <property type="entry name" value="ABC TRANSPORTER PERMEASE"/>
    <property type="match status" value="1"/>
</dbReference>
<evidence type="ECO:0000256" key="4">
    <source>
        <dbReference type="ARBA" id="ARBA00023136"/>
    </source>
</evidence>
<dbReference type="EMBL" id="CP014672">
    <property type="protein sequence ID" value="ANW99525.1"/>
    <property type="molecule type" value="Genomic_DNA"/>
</dbReference>
<reference evidence="6 7" key="1">
    <citation type="submission" date="2016-02" db="EMBL/GenBank/DDBJ databases">
        <title>Comparison of Clostridium stercorarium subspecies using comparative genomics and transcriptomics.</title>
        <authorList>
            <person name="Schellenberg J."/>
            <person name="Thallinger G."/>
            <person name="Levin D.B."/>
            <person name="Zhang X."/>
            <person name="Alvare G."/>
            <person name="Fristensky B."/>
            <person name="Sparling R."/>
        </authorList>
    </citation>
    <scope>NUCLEOTIDE SEQUENCE [LARGE SCALE GENOMIC DNA]</scope>
    <source>
        <strain evidence="6 7">DSM 2910</strain>
    </source>
</reference>
<gene>
    <name evidence="6" type="ORF">CSTERTH_11030</name>
</gene>
<feature type="transmembrane region" description="Helical" evidence="5">
    <location>
        <begin position="42"/>
        <end position="59"/>
    </location>
</feature>
<evidence type="ECO:0000313" key="6">
    <source>
        <dbReference type="EMBL" id="ANW99525.1"/>
    </source>
</evidence>
<evidence type="ECO:0000256" key="5">
    <source>
        <dbReference type="SAM" id="Phobius"/>
    </source>
</evidence>
<keyword evidence="4 5" id="KW-0472">Membrane</keyword>
<dbReference type="InterPro" id="IPR003339">
    <property type="entry name" value="ABC/ECF_trnsptr_transmembrane"/>
</dbReference>
<evidence type="ECO:0000256" key="3">
    <source>
        <dbReference type="ARBA" id="ARBA00022989"/>
    </source>
</evidence>
<dbReference type="GO" id="GO:0005886">
    <property type="term" value="C:plasma membrane"/>
    <property type="evidence" value="ECO:0007669"/>
    <property type="project" value="UniProtKB-ARBA"/>
</dbReference>
<feature type="transmembrane region" description="Helical" evidence="5">
    <location>
        <begin position="66"/>
        <end position="86"/>
    </location>
</feature>
<name>A0A1B1YFJ2_THEST</name>
<dbReference type="AlphaFoldDB" id="A0A1B1YFJ2"/>